<evidence type="ECO:0000259" key="1">
    <source>
        <dbReference type="PROSITE" id="PS51819"/>
    </source>
</evidence>
<proteinExistence type="predicted"/>
<name>A0ABV7LGW2_9HYPH</name>
<dbReference type="EMBL" id="JBHRUV010000063">
    <property type="protein sequence ID" value="MFC3266930.1"/>
    <property type="molecule type" value="Genomic_DNA"/>
</dbReference>
<dbReference type="Proteomes" id="UP001595536">
    <property type="component" value="Unassembled WGS sequence"/>
</dbReference>
<feature type="domain" description="VOC" evidence="1">
    <location>
        <begin position="22"/>
        <end position="145"/>
    </location>
</feature>
<dbReference type="InterPro" id="IPR052164">
    <property type="entry name" value="Anthracycline_SecMetBiosynth"/>
</dbReference>
<protein>
    <submittedName>
        <fullName evidence="2">VOC family protein</fullName>
    </submittedName>
</protein>
<dbReference type="PROSITE" id="PS51819">
    <property type="entry name" value="VOC"/>
    <property type="match status" value="1"/>
</dbReference>
<reference evidence="3" key="1">
    <citation type="journal article" date="2019" name="Int. J. Syst. Evol. Microbiol.">
        <title>The Global Catalogue of Microorganisms (GCM) 10K type strain sequencing project: providing services to taxonomists for standard genome sequencing and annotation.</title>
        <authorList>
            <consortium name="The Broad Institute Genomics Platform"/>
            <consortium name="The Broad Institute Genome Sequencing Center for Infectious Disease"/>
            <person name="Wu L."/>
            <person name="Ma J."/>
        </authorList>
    </citation>
    <scope>NUCLEOTIDE SEQUENCE [LARGE SCALE GENOMIC DNA]</scope>
    <source>
        <strain evidence="3">CCM 7941</strain>
    </source>
</reference>
<dbReference type="SUPFAM" id="SSF54593">
    <property type="entry name" value="Glyoxalase/Bleomycin resistance protein/Dihydroxybiphenyl dioxygenase"/>
    <property type="match status" value="1"/>
</dbReference>
<comment type="caution">
    <text evidence="2">The sequence shown here is derived from an EMBL/GenBank/DDBJ whole genome shotgun (WGS) entry which is preliminary data.</text>
</comment>
<dbReference type="InterPro" id="IPR053863">
    <property type="entry name" value="Glyoxy/Ble-like_N"/>
</dbReference>
<dbReference type="RefSeq" id="WP_376830118.1">
    <property type="nucleotide sequence ID" value="NZ_JBHLWR010000006.1"/>
</dbReference>
<dbReference type="CDD" id="cd07247">
    <property type="entry name" value="SgaA_N_like"/>
    <property type="match status" value="1"/>
</dbReference>
<dbReference type="InterPro" id="IPR029068">
    <property type="entry name" value="Glyas_Bleomycin-R_OHBP_Dase"/>
</dbReference>
<dbReference type="InterPro" id="IPR037523">
    <property type="entry name" value="VOC_core"/>
</dbReference>
<dbReference type="Gene3D" id="3.10.180.10">
    <property type="entry name" value="2,3-Dihydroxybiphenyl 1,2-Dioxygenase, domain 1"/>
    <property type="match status" value="1"/>
</dbReference>
<accession>A0ABV7LGW2</accession>
<sequence length="156" mass="15780">MNEATSQGAAAGAAAAATPMCPVVHFEMPAHDRARAIAFYSGAFGWKMQQLGPDMGNYILAETAGSDLPPPGFRGAIGGGLFEPAGPAAGAGVSVVLAVENLEAAAERVRRHGGQTTGEAMVIPGVGRFMSFTDTEGNHNGMLEPFAAAAPQAQPG</sequence>
<gene>
    <name evidence="2" type="ORF">ACFOEX_11300</name>
</gene>
<evidence type="ECO:0000313" key="2">
    <source>
        <dbReference type="EMBL" id="MFC3266930.1"/>
    </source>
</evidence>
<dbReference type="PANTHER" id="PTHR33993">
    <property type="entry name" value="GLYOXALASE-RELATED"/>
    <property type="match status" value="1"/>
</dbReference>
<dbReference type="PANTHER" id="PTHR33993:SF2">
    <property type="entry name" value="VOC DOMAIN-CONTAINING PROTEIN"/>
    <property type="match status" value="1"/>
</dbReference>
<evidence type="ECO:0000313" key="3">
    <source>
        <dbReference type="Proteomes" id="UP001595536"/>
    </source>
</evidence>
<dbReference type="Pfam" id="PF22677">
    <property type="entry name" value="Ble-like_N"/>
    <property type="match status" value="1"/>
</dbReference>
<keyword evidence="3" id="KW-1185">Reference proteome</keyword>
<organism evidence="2 3">
    <name type="scientific">Camelimonas abortus</name>
    <dbReference type="NCBI Taxonomy" id="1017184"/>
    <lineage>
        <taxon>Bacteria</taxon>
        <taxon>Pseudomonadati</taxon>
        <taxon>Pseudomonadota</taxon>
        <taxon>Alphaproteobacteria</taxon>
        <taxon>Hyphomicrobiales</taxon>
        <taxon>Chelatococcaceae</taxon>
        <taxon>Camelimonas</taxon>
    </lineage>
</organism>